<dbReference type="InterPro" id="IPR008972">
    <property type="entry name" value="Cupredoxin"/>
</dbReference>
<reference evidence="3" key="1">
    <citation type="submission" date="2021-01" db="EMBL/GenBank/DDBJ databases">
        <authorList>
            <person name="Kaushik A."/>
        </authorList>
    </citation>
    <scope>NUCLEOTIDE SEQUENCE</scope>
    <source>
        <strain evidence="3">AG5</strain>
    </source>
</reference>
<comment type="caution">
    <text evidence="3">The sequence shown here is derived from an EMBL/GenBank/DDBJ whole genome shotgun (WGS) entry which is preliminary data.</text>
</comment>
<proteinExistence type="inferred from homology"/>
<dbReference type="GO" id="GO:0016491">
    <property type="term" value="F:oxidoreductase activity"/>
    <property type="evidence" value="ECO:0007669"/>
    <property type="project" value="InterPro"/>
</dbReference>
<accession>A0A8H3HXB3</accession>
<evidence type="ECO:0000259" key="2">
    <source>
        <dbReference type="Pfam" id="PF07731"/>
    </source>
</evidence>
<dbReference type="InterPro" id="IPR045087">
    <property type="entry name" value="Cu-oxidase_fam"/>
</dbReference>
<protein>
    <recommendedName>
        <fullName evidence="2">Plastocyanin-like domain-containing protein</fullName>
    </recommendedName>
</protein>
<feature type="domain" description="Plastocyanin-like" evidence="2">
    <location>
        <begin position="30"/>
        <end position="155"/>
    </location>
</feature>
<evidence type="ECO:0000256" key="1">
    <source>
        <dbReference type="ARBA" id="ARBA00010609"/>
    </source>
</evidence>
<gene>
    <name evidence="3" type="ORF">RDB_LOCUS121642</name>
</gene>
<dbReference type="CDD" id="cd13903">
    <property type="entry name" value="CuRO_3_Tv-LCC_like"/>
    <property type="match status" value="1"/>
</dbReference>
<dbReference type="Gene3D" id="2.60.40.420">
    <property type="entry name" value="Cupredoxins - blue copper proteins"/>
    <property type="match status" value="1"/>
</dbReference>
<organism evidence="3 4">
    <name type="scientific">Rhizoctonia solani</name>
    <dbReference type="NCBI Taxonomy" id="456999"/>
    <lineage>
        <taxon>Eukaryota</taxon>
        <taxon>Fungi</taxon>
        <taxon>Dikarya</taxon>
        <taxon>Basidiomycota</taxon>
        <taxon>Agaricomycotina</taxon>
        <taxon>Agaricomycetes</taxon>
        <taxon>Cantharellales</taxon>
        <taxon>Ceratobasidiaceae</taxon>
        <taxon>Rhizoctonia</taxon>
    </lineage>
</organism>
<dbReference type="SUPFAM" id="SSF49503">
    <property type="entry name" value="Cupredoxins"/>
    <property type="match status" value="1"/>
</dbReference>
<name>A0A8H3HXB3_9AGAM</name>
<sequence>DAPADVQVNLTIGRTTIDGQLAFTFNDIRYRPPTLPTLLAILANNATTNADFGADEHTITLPHNKVIELIITGGFNHPIHLHGHVFDVVQSVGGSLNYVNPPRRDVVRVSSTGVILRFRTDNPGPWFVHCHIDYIGNLLIFTITSGLALVFAEAPEEIRNGAQSVRPSGTWDQLCPRYQALPAELQ</sequence>
<dbReference type="Proteomes" id="UP000663827">
    <property type="component" value="Unassembled WGS sequence"/>
</dbReference>
<dbReference type="PANTHER" id="PTHR11709">
    <property type="entry name" value="MULTI-COPPER OXIDASE"/>
    <property type="match status" value="1"/>
</dbReference>
<dbReference type="Pfam" id="PF07731">
    <property type="entry name" value="Cu-oxidase_2"/>
    <property type="match status" value="1"/>
</dbReference>
<feature type="non-terminal residue" evidence="3">
    <location>
        <position position="1"/>
    </location>
</feature>
<dbReference type="PANTHER" id="PTHR11709:SF361">
    <property type="entry name" value="IRON TRANSPORT MULTICOPPER OXIDASE FET3"/>
    <property type="match status" value="1"/>
</dbReference>
<comment type="similarity">
    <text evidence="1">Belongs to the multicopper oxidase family.</text>
</comment>
<dbReference type="AlphaFoldDB" id="A0A8H3HXB3"/>
<dbReference type="GO" id="GO:0005507">
    <property type="term" value="F:copper ion binding"/>
    <property type="evidence" value="ECO:0007669"/>
    <property type="project" value="InterPro"/>
</dbReference>
<evidence type="ECO:0000313" key="3">
    <source>
        <dbReference type="EMBL" id="CAE7185309.1"/>
    </source>
</evidence>
<dbReference type="InterPro" id="IPR011706">
    <property type="entry name" value="Cu-oxidase_C"/>
</dbReference>
<evidence type="ECO:0000313" key="4">
    <source>
        <dbReference type="Proteomes" id="UP000663827"/>
    </source>
</evidence>
<dbReference type="EMBL" id="CAJNJQ010002799">
    <property type="protein sequence ID" value="CAE7185309.1"/>
    <property type="molecule type" value="Genomic_DNA"/>
</dbReference>